<dbReference type="InterPro" id="IPR009057">
    <property type="entry name" value="Homeodomain-like_sf"/>
</dbReference>
<dbReference type="GO" id="GO:0000160">
    <property type="term" value="P:phosphorelay signal transduction system"/>
    <property type="evidence" value="ECO:0007669"/>
    <property type="project" value="InterPro"/>
</dbReference>
<dbReference type="SUPFAM" id="SSF46689">
    <property type="entry name" value="Homeodomain-like"/>
    <property type="match status" value="2"/>
</dbReference>
<keyword evidence="3" id="KW-0804">Transcription</keyword>
<keyword evidence="2" id="KW-0238">DNA-binding</keyword>
<sequence length="549" mass="63503">MYRMLIVDDLTVIVDGLMSLFGKQRDLELELYEAYSACEAIDILREVKIDIVLSDIKMPGMEGIELLREIRLYWPDCKVIFLSSFDDFNYVKGAISGGGFDYILKTEPDVNIVNAVRKAVAELNDEYEARKRLHQANLQKKQAVPVLRQQFFRMHLQDEVVHNAARLRDSFEEMEIELAADLPMLLLIGRVDSWEGKSQVSERRLLLYALQNIAEEHLRVSAQLVSFAADESNVVWLIQPKEEMPKESEVWEKLWSFVYGTLESIRKIVGDLLKIPVSFLLGHTPVRWDKISTAYDALRTLFLSEWGTGRGVILTDRFVPDPSRMSVDSTKSRLQSQKMKKMSLLGHYLETGARQDFERVFQEIVEGVKEEQRSGFLKLEMFHGLAAIFLAYLNHYPPNREIVASIVLDKLSHADPNSSWDDIVSYYSKLSELMFEHHTESDVRNELDVVSEINDFIEKHLSEDLSLTRIGRHVHLNPAYMSRIYKQSTGYGLSEYINMIRLEKAKDLLKHSVLKIYEISSMVGYDSRLSFIRFFKTNMGVTPQEFRDM</sequence>
<comment type="caution">
    <text evidence="7">The sequence shown here is derived from an EMBL/GenBank/DDBJ whole genome shotgun (WGS) entry which is preliminary data.</text>
</comment>
<evidence type="ECO:0000313" key="8">
    <source>
        <dbReference type="Proteomes" id="UP001153387"/>
    </source>
</evidence>
<evidence type="ECO:0000256" key="4">
    <source>
        <dbReference type="PROSITE-ProRule" id="PRU00169"/>
    </source>
</evidence>
<feature type="domain" description="HTH araC/xylS-type" evidence="5">
    <location>
        <begin position="451"/>
        <end position="549"/>
    </location>
</feature>
<evidence type="ECO:0000256" key="1">
    <source>
        <dbReference type="ARBA" id="ARBA00023015"/>
    </source>
</evidence>
<dbReference type="Gene3D" id="1.10.10.60">
    <property type="entry name" value="Homeodomain-like"/>
    <property type="match status" value="2"/>
</dbReference>
<dbReference type="PROSITE" id="PS01124">
    <property type="entry name" value="HTH_ARAC_FAMILY_2"/>
    <property type="match status" value="1"/>
</dbReference>
<dbReference type="PANTHER" id="PTHR43280">
    <property type="entry name" value="ARAC-FAMILY TRANSCRIPTIONAL REGULATOR"/>
    <property type="match status" value="1"/>
</dbReference>
<keyword evidence="4" id="KW-0597">Phosphoprotein</keyword>
<dbReference type="Pfam" id="PF12833">
    <property type="entry name" value="HTH_18"/>
    <property type="match status" value="1"/>
</dbReference>
<feature type="domain" description="Response regulatory" evidence="6">
    <location>
        <begin position="3"/>
        <end position="120"/>
    </location>
</feature>
<evidence type="ECO:0000259" key="5">
    <source>
        <dbReference type="PROSITE" id="PS01124"/>
    </source>
</evidence>
<dbReference type="EMBL" id="JAPDHZ010000002">
    <property type="protein sequence ID" value="MDG0790293.1"/>
    <property type="molecule type" value="Genomic_DNA"/>
</dbReference>
<dbReference type="InterPro" id="IPR018062">
    <property type="entry name" value="HTH_AraC-typ_CS"/>
</dbReference>
<keyword evidence="1" id="KW-0805">Transcription regulation</keyword>
<accession>A0A9X4QL28</accession>
<dbReference type="PROSITE" id="PS50110">
    <property type="entry name" value="RESPONSE_REGULATORY"/>
    <property type="match status" value="1"/>
</dbReference>
<protein>
    <submittedName>
        <fullName evidence="7">Response regulator</fullName>
    </submittedName>
</protein>
<gene>
    <name evidence="7" type="ORF">OMP38_05090</name>
</gene>
<feature type="modified residue" description="4-aspartylphosphate" evidence="4">
    <location>
        <position position="55"/>
    </location>
</feature>
<dbReference type="InterPro" id="IPR011006">
    <property type="entry name" value="CheY-like_superfamily"/>
</dbReference>
<reference evidence="7 8" key="1">
    <citation type="submission" date="2022-10" db="EMBL/GenBank/DDBJ databases">
        <title>Comparative genomic analysis of Cohnella hashimotonis sp. nov., isolated from the International Space Station.</title>
        <authorList>
            <person name="Simpson A."/>
            <person name="Venkateswaran K."/>
        </authorList>
    </citation>
    <scope>NUCLEOTIDE SEQUENCE [LARGE SCALE GENOMIC DNA]</scope>
    <source>
        <strain evidence="7 8">DSM 18997</strain>
    </source>
</reference>
<evidence type="ECO:0000313" key="7">
    <source>
        <dbReference type="EMBL" id="MDG0790293.1"/>
    </source>
</evidence>
<dbReference type="Proteomes" id="UP001153387">
    <property type="component" value="Unassembled WGS sequence"/>
</dbReference>
<dbReference type="SMART" id="SM00448">
    <property type="entry name" value="REC"/>
    <property type="match status" value="1"/>
</dbReference>
<dbReference type="InterPro" id="IPR001789">
    <property type="entry name" value="Sig_transdc_resp-reg_receiver"/>
</dbReference>
<evidence type="ECO:0000256" key="3">
    <source>
        <dbReference type="ARBA" id="ARBA00023163"/>
    </source>
</evidence>
<proteinExistence type="predicted"/>
<dbReference type="Gene3D" id="3.40.50.2300">
    <property type="match status" value="1"/>
</dbReference>
<dbReference type="SUPFAM" id="SSF52172">
    <property type="entry name" value="CheY-like"/>
    <property type="match status" value="1"/>
</dbReference>
<dbReference type="PROSITE" id="PS00041">
    <property type="entry name" value="HTH_ARAC_FAMILY_1"/>
    <property type="match status" value="1"/>
</dbReference>
<dbReference type="AlphaFoldDB" id="A0A9X4QL28"/>
<evidence type="ECO:0000256" key="2">
    <source>
        <dbReference type="ARBA" id="ARBA00023125"/>
    </source>
</evidence>
<dbReference type="SMART" id="SM00342">
    <property type="entry name" value="HTH_ARAC"/>
    <property type="match status" value="1"/>
</dbReference>
<dbReference type="PANTHER" id="PTHR43280:SF28">
    <property type="entry name" value="HTH-TYPE TRANSCRIPTIONAL ACTIVATOR RHAS"/>
    <property type="match status" value="1"/>
</dbReference>
<dbReference type="Pfam" id="PF00072">
    <property type="entry name" value="Response_reg"/>
    <property type="match status" value="1"/>
</dbReference>
<dbReference type="CDD" id="cd17536">
    <property type="entry name" value="REC_YesN-like"/>
    <property type="match status" value="1"/>
</dbReference>
<dbReference type="GO" id="GO:0043565">
    <property type="term" value="F:sequence-specific DNA binding"/>
    <property type="evidence" value="ECO:0007669"/>
    <property type="project" value="InterPro"/>
</dbReference>
<evidence type="ECO:0000259" key="6">
    <source>
        <dbReference type="PROSITE" id="PS50110"/>
    </source>
</evidence>
<dbReference type="RefSeq" id="WP_277564141.1">
    <property type="nucleotide sequence ID" value="NZ_JAPDHZ010000002.1"/>
</dbReference>
<dbReference type="GO" id="GO:0003700">
    <property type="term" value="F:DNA-binding transcription factor activity"/>
    <property type="evidence" value="ECO:0007669"/>
    <property type="project" value="InterPro"/>
</dbReference>
<keyword evidence="8" id="KW-1185">Reference proteome</keyword>
<name>A0A9X4QL28_9BACL</name>
<dbReference type="InterPro" id="IPR018060">
    <property type="entry name" value="HTH_AraC"/>
</dbReference>
<organism evidence="7 8">
    <name type="scientific">Cohnella ginsengisoli</name>
    <dbReference type="NCBI Taxonomy" id="425004"/>
    <lineage>
        <taxon>Bacteria</taxon>
        <taxon>Bacillati</taxon>
        <taxon>Bacillota</taxon>
        <taxon>Bacilli</taxon>
        <taxon>Bacillales</taxon>
        <taxon>Paenibacillaceae</taxon>
        <taxon>Cohnella</taxon>
    </lineage>
</organism>